<feature type="transmembrane region" description="Helical" evidence="6">
    <location>
        <begin position="181"/>
        <end position="203"/>
    </location>
</feature>
<feature type="transmembrane region" description="Helical" evidence="6">
    <location>
        <begin position="149"/>
        <end position="169"/>
    </location>
</feature>
<gene>
    <name evidence="8" type="ORF">JDO7802_01276</name>
</gene>
<keyword evidence="9" id="KW-1185">Reference proteome</keyword>
<dbReference type="STRING" id="420998.JDO7802_01276"/>
<dbReference type="GO" id="GO:0016020">
    <property type="term" value="C:membrane"/>
    <property type="evidence" value="ECO:0007669"/>
    <property type="project" value="UniProtKB-SubCell"/>
</dbReference>
<dbReference type="EMBL" id="CXSU01000011">
    <property type="protein sequence ID" value="CTQ49263.1"/>
    <property type="molecule type" value="Genomic_DNA"/>
</dbReference>
<feature type="transmembrane region" description="Helical" evidence="6">
    <location>
        <begin position="34"/>
        <end position="56"/>
    </location>
</feature>
<feature type="transmembrane region" description="Helical" evidence="6">
    <location>
        <begin position="96"/>
        <end position="113"/>
    </location>
</feature>
<comment type="subcellular location">
    <subcellularLocation>
        <location evidence="1">Membrane</location>
        <topology evidence="1">Multi-pass membrane protein</topology>
    </subcellularLocation>
</comment>
<dbReference type="AlphaFoldDB" id="A0A0M6YIC0"/>
<reference evidence="8 9" key="1">
    <citation type="submission" date="2015-07" db="EMBL/GenBank/DDBJ databases">
        <authorList>
            <person name="Noorani M."/>
        </authorList>
    </citation>
    <scope>NUCLEOTIDE SEQUENCE [LARGE SCALE GENOMIC DNA]</scope>
    <source>
        <strain evidence="8 9">CECT 7802</strain>
    </source>
</reference>
<evidence type="ECO:0000313" key="9">
    <source>
        <dbReference type="Proteomes" id="UP000049222"/>
    </source>
</evidence>
<dbReference type="Proteomes" id="UP000049222">
    <property type="component" value="Unassembled WGS sequence"/>
</dbReference>
<proteinExistence type="inferred from homology"/>
<feature type="transmembrane region" description="Helical" evidence="6">
    <location>
        <begin position="209"/>
        <end position="227"/>
    </location>
</feature>
<accession>A0A0M6YIC0</accession>
<keyword evidence="5 6" id="KW-0472">Membrane</keyword>
<dbReference type="InterPro" id="IPR037185">
    <property type="entry name" value="EmrE-like"/>
</dbReference>
<feature type="transmembrane region" description="Helical" evidence="6">
    <location>
        <begin position="120"/>
        <end position="137"/>
    </location>
</feature>
<evidence type="ECO:0000256" key="3">
    <source>
        <dbReference type="ARBA" id="ARBA00022692"/>
    </source>
</evidence>
<dbReference type="PANTHER" id="PTHR22911">
    <property type="entry name" value="ACYL-MALONYL CONDENSING ENZYME-RELATED"/>
    <property type="match status" value="1"/>
</dbReference>
<keyword evidence="4 6" id="KW-1133">Transmembrane helix</keyword>
<dbReference type="SUPFAM" id="SSF103481">
    <property type="entry name" value="Multidrug resistance efflux transporter EmrE"/>
    <property type="match status" value="2"/>
</dbReference>
<feature type="transmembrane region" description="Helical" evidence="6">
    <location>
        <begin position="239"/>
        <end position="259"/>
    </location>
</feature>
<dbReference type="InterPro" id="IPR000620">
    <property type="entry name" value="EamA_dom"/>
</dbReference>
<evidence type="ECO:0000259" key="7">
    <source>
        <dbReference type="Pfam" id="PF00892"/>
    </source>
</evidence>
<name>A0A0M6YIC0_9RHOB</name>
<feature type="transmembrane region" description="Helical" evidence="6">
    <location>
        <begin position="265"/>
        <end position="284"/>
    </location>
</feature>
<organism evidence="8 9">
    <name type="scientific">Jannaschia donghaensis</name>
    <dbReference type="NCBI Taxonomy" id="420998"/>
    <lineage>
        <taxon>Bacteria</taxon>
        <taxon>Pseudomonadati</taxon>
        <taxon>Pseudomonadota</taxon>
        <taxon>Alphaproteobacteria</taxon>
        <taxon>Rhodobacterales</taxon>
        <taxon>Roseobacteraceae</taxon>
        <taxon>Jannaschia</taxon>
    </lineage>
</organism>
<evidence type="ECO:0000313" key="8">
    <source>
        <dbReference type="EMBL" id="CTQ49263.1"/>
    </source>
</evidence>
<evidence type="ECO:0000256" key="5">
    <source>
        <dbReference type="ARBA" id="ARBA00023136"/>
    </source>
</evidence>
<dbReference type="Pfam" id="PF00892">
    <property type="entry name" value="EamA"/>
    <property type="match status" value="1"/>
</dbReference>
<sequence length="294" mass="30481">MASAIALRLAAAVFATLLGFCIHGASKSADTAQVVFLRAALSIPPLLLWAVLTGPMSDLRPKAPGKHLLRGTLGGVTMALNFYALAQLPVTSAQTLSYLTPVLSIPAAVILLGERLSVRTVIAVALGFAGMMAMLYTASANPDWGWPELSGMIAGIASAFLMALIRVQIRAMTATETVMSIALSFAVIVSAMGLVAVLLTGWTPMTPELWLWLGGAGLLGAATHITATESVARAPVSLLAPYDYSGLVFAVMLDFALFAHLPGPWGWVGIVLIAAAGLMTAFAGRPVGAGLRAR</sequence>
<keyword evidence="3 6" id="KW-0812">Transmembrane</keyword>
<evidence type="ECO:0000256" key="4">
    <source>
        <dbReference type="ARBA" id="ARBA00022989"/>
    </source>
</evidence>
<evidence type="ECO:0000256" key="2">
    <source>
        <dbReference type="ARBA" id="ARBA00009853"/>
    </source>
</evidence>
<feature type="domain" description="EamA" evidence="7">
    <location>
        <begin position="4"/>
        <end position="135"/>
    </location>
</feature>
<dbReference type="PANTHER" id="PTHR22911:SF6">
    <property type="entry name" value="SOLUTE CARRIER FAMILY 35 MEMBER G1"/>
    <property type="match status" value="1"/>
</dbReference>
<comment type="similarity">
    <text evidence="2">Belongs to the drug/metabolite transporter (DMT) superfamily. 10 TMS drug/metabolite exporter (DME) (TC 2.A.7.3) family.</text>
</comment>
<evidence type="ECO:0000256" key="1">
    <source>
        <dbReference type="ARBA" id="ARBA00004141"/>
    </source>
</evidence>
<dbReference type="RefSeq" id="WP_055083728.1">
    <property type="nucleotide sequence ID" value="NZ_CXSU01000011.1"/>
</dbReference>
<protein>
    <submittedName>
        <fullName evidence="8">Carboxylate/amino acid/amine transporter</fullName>
    </submittedName>
</protein>
<evidence type="ECO:0000256" key="6">
    <source>
        <dbReference type="SAM" id="Phobius"/>
    </source>
</evidence>